<evidence type="ECO:0000256" key="5">
    <source>
        <dbReference type="ARBA" id="ARBA00023136"/>
    </source>
</evidence>
<organism evidence="8 9">
    <name type="scientific">Hydra vulgaris</name>
    <name type="common">Hydra</name>
    <name type="synonym">Hydra attenuata</name>
    <dbReference type="NCBI Taxonomy" id="6087"/>
    <lineage>
        <taxon>Eukaryota</taxon>
        <taxon>Metazoa</taxon>
        <taxon>Cnidaria</taxon>
        <taxon>Hydrozoa</taxon>
        <taxon>Hydroidolina</taxon>
        <taxon>Anthoathecata</taxon>
        <taxon>Aplanulata</taxon>
        <taxon>Hydridae</taxon>
        <taxon>Hydra</taxon>
    </lineage>
</organism>
<evidence type="ECO:0000313" key="9">
    <source>
        <dbReference type="RefSeq" id="XP_065666597.1"/>
    </source>
</evidence>
<keyword evidence="5 6" id="KW-0472">Membrane</keyword>
<keyword evidence="8" id="KW-1185">Reference proteome</keyword>
<name>A0ABM4CXC5_HYDVU</name>
<sequence length="495" mass="54848">MRLGETLKRIIYGKGVTPLPLGITVTAFLFVLFSAMAITNVFSYLPKLVKEFNVSEVNTAKSVGAISSAMFGGRIASSIVWGYICDKVGKRVSLILATTFLAVSTLFFGFSFNVTWTIIARSLQGLAMGLIVITKAIISDVADNSNLAAGLSFIFSASNIGYIVGPSMSGYLVFPVEKYPKVFRKGSFFDLFKVLIPNFIIAVGLTVSLVVALFLLPKNKRNTLDVQEIPIDNVCQPCIENTDIVNGTKVFEKDVLLKKNRHLITSYYQKFKASKVGVLMSNKDFLISAMVYFVYSIYTVGFEELFPVFAATSIAYNGLGMSPSNIGLFYMVSGFAAIMTQFLITNKLINKYGAKKIFCYSIFIFALFAVYYPTNGLIKNRTFMWISLWITQCFTRSMFSTGVLCVNMFLNNSVDSHQRGLANGIGLSLASVGRSIGAASFGSAYSWSLNNVKLNKDRGFPLNEYFAFMLISVFAMFFLVFITRLPIRLNKKKCK</sequence>
<accession>A0ABM4CXC5</accession>
<gene>
    <name evidence="9" type="primary">LOC136071962</name>
</gene>
<feature type="transmembrane region" description="Helical" evidence="6">
    <location>
        <begin position="285"/>
        <end position="306"/>
    </location>
</feature>
<feature type="transmembrane region" description="Helical" evidence="6">
    <location>
        <begin position="21"/>
        <end position="45"/>
    </location>
</feature>
<feature type="transmembrane region" description="Helical" evidence="6">
    <location>
        <begin position="422"/>
        <end position="445"/>
    </location>
</feature>
<feature type="transmembrane region" description="Helical" evidence="6">
    <location>
        <begin position="326"/>
        <end position="345"/>
    </location>
</feature>
<dbReference type="PROSITE" id="PS50850">
    <property type="entry name" value="MFS"/>
    <property type="match status" value="1"/>
</dbReference>
<evidence type="ECO:0000256" key="3">
    <source>
        <dbReference type="ARBA" id="ARBA00022692"/>
    </source>
</evidence>
<keyword evidence="3 6" id="KW-0812">Transmembrane</keyword>
<evidence type="ECO:0000256" key="2">
    <source>
        <dbReference type="ARBA" id="ARBA00022448"/>
    </source>
</evidence>
<evidence type="ECO:0000256" key="4">
    <source>
        <dbReference type="ARBA" id="ARBA00022989"/>
    </source>
</evidence>
<dbReference type="SUPFAM" id="SSF103473">
    <property type="entry name" value="MFS general substrate transporter"/>
    <property type="match status" value="1"/>
</dbReference>
<feature type="transmembrane region" description="Helical" evidence="6">
    <location>
        <begin position="386"/>
        <end position="410"/>
    </location>
</feature>
<evidence type="ECO:0000256" key="6">
    <source>
        <dbReference type="SAM" id="Phobius"/>
    </source>
</evidence>
<evidence type="ECO:0000313" key="8">
    <source>
        <dbReference type="Proteomes" id="UP001652625"/>
    </source>
</evidence>
<dbReference type="PANTHER" id="PTHR23504">
    <property type="entry name" value="MAJOR FACILITATOR SUPERFAMILY DOMAIN-CONTAINING PROTEIN 10"/>
    <property type="match status" value="1"/>
</dbReference>
<dbReference type="InterPro" id="IPR036259">
    <property type="entry name" value="MFS_trans_sf"/>
</dbReference>
<feature type="transmembrane region" description="Helical" evidence="6">
    <location>
        <begin position="150"/>
        <end position="174"/>
    </location>
</feature>
<feature type="transmembrane region" description="Helical" evidence="6">
    <location>
        <begin position="357"/>
        <end position="374"/>
    </location>
</feature>
<feature type="transmembrane region" description="Helical" evidence="6">
    <location>
        <begin position="465"/>
        <end position="487"/>
    </location>
</feature>
<dbReference type="Pfam" id="PF07690">
    <property type="entry name" value="MFS_1"/>
    <property type="match status" value="1"/>
</dbReference>
<feature type="domain" description="Major facilitator superfamily (MFS) profile" evidence="7">
    <location>
        <begin position="23"/>
        <end position="490"/>
    </location>
</feature>
<dbReference type="PANTHER" id="PTHR23504:SF15">
    <property type="entry name" value="MAJOR FACILITATOR SUPERFAMILY (MFS) PROFILE DOMAIN-CONTAINING PROTEIN"/>
    <property type="match status" value="1"/>
</dbReference>
<evidence type="ECO:0000256" key="1">
    <source>
        <dbReference type="ARBA" id="ARBA00004141"/>
    </source>
</evidence>
<dbReference type="InterPro" id="IPR020846">
    <property type="entry name" value="MFS_dom"/>
</dbReference>
<keyword evidence="4 6" id="KW-1133">Transmembrane helix</keyword>
<dbReference type="InterPro" id="IPR011701">
    <property type="entry name" value="MFS"/>
</dbReference>
<comment type="subcellular location">
    <subcellularLocation>
        <location evidence="1">Membrane</location>
        <topology evidence="1">Multi-pass membrane protein</topology>
    </subcellularLocation>
</comment>
<feature type="transmembrane region" description="Helical" evidence="6">
    <location>
        <begin position="194"/>
        <end position="216"/>
    </location>
</feature>
<keyword evidence="2" id="KW-0813">Transport</keyword>
<protein>
    <submittedName>
        <fullName evidence="9">Uncharacterized protein LOC136071962</fullName>
    </submittedName>
</protein>
<dbReference type="Proteomes" id="UP001652625">
    <property type="component" value="Chromosome 11"/>
</dbReference>
<feature type="transmembrane region" description="Helical" evidence="6">
    <location>
        <begin position="92"/>
        <end position="112"/>
    </location>
</feature>
<feature type="transmembrane region" description="Helical" evidence="6">
    <location>
        <begin position="118"/>
        <end position="138"/>
    </location>
</feature>
<dbReference type="Gene3D" id="1.20.1250.20">
    <property type="entry name" value="MFS general substrate transporter like domains"/>
    <property type="match status" value="1"/>
</dbReference>
<evidence type="ECO:0000259" key="7">
    <source>
        <dbReference type="PROSITE" id="PS50850"/>
    </source>
</evidence>
<dbReference type="RefSeq" id="XP_065666597.1">
    <property type="nucleotide sequence ID" value="XM_065810525.1"/>
</dbReference>
<dbReference type="GeneID" id="136071962"/>
<reference evidence="9" key="1">
    <citation type="submission" date="2025-08" db="UniProtKB">
        <authorList>
            <consortium name="RefSeq"/>
        </authorList>
    </citation>
    <scope>IDENTIFICATION</scope>
</reference>
<proteinExistence type="predicted"/>
<feature type="transmembrane region" description="Helical" evidence="6">
    <location>
        <begin position="65"/>
        <end position="85"/>
    </location>
</feature>